<reference evidence="1 2" key="1">
    <citation type="journal article" date="2013" name="Genome Announc.">
        <title>Complete Genome Sequence of Glaciecola psychrophila Strain 170T.</title>
        <authorList>
            <person name="Yin J."/>
            <person name="Chen J."/>
            <person name="Liu G."/>
            <person name="Yu Y."/>
            <person name="Song L."/>
            <person name="Wang X."/>
            <person name="Qu X."/>
        </authorList>
    </citation>
    <scope>NUCLEOTIDE SEQUENCE [LARGE SCALE GENOMIC DNA]</scope>
    <source>
        <strain evidence="1 2">170</strain>
    </source>
</reference>
<proteinExistence type="predicted"/>
<keyword evidence="2" id="KW-1185">Reference proteome</keyword>
<name>K7A7A3_9ALTE</name>
<dbReference type="HOGENOM" id="CLU_3293755_0_0_6"/>
<dbReference type="Proteomes" id="UP000011864">
    <property type="component" value="Chromosome"/>
</dbReference>
<dbReference type="KEGG" id="gps:C427_0680"/>
<organism evidence="1 2">
    <name type="scientific">Paraglaciecola psychrophila 170</name>
    <dbReference type="NCBI Taxonomy" id="1129794"/>
    <lineage>
        <taxon>Bacteria</taxon>
        <taxon>Pseudomonadati</taxon>
        <taxon>Pseudomonadota</taxon>
        <taxon>Gammaproteobacteria</taxon>
        <taxon>Alteromonadales</taxon>
        <taxon>Alteromonadaceae</taxon>
        <taxon>Paraglaciecola</taxon>
    </lineage>
</organism>
<evidence type="ECO:0000313" key="1">
    <source>
        <dbReference type="EMBL" id="AGH42790.1"/>
    </source>
</evidence>
<dbReference type="EMBL" id="CP003837">
    <property type="protein sequence ID" value="AGH42790.1"/>
    <property type="molecule type" value="Genomic_DNA"/>
</dbReference>
<sequence length="40" mass="4931">MQELLLKIQKKIKRHVFMLDLIIHTKWPDSANKMYCFIKK</sequence>
<protein>
    <submittedName>
        <fullName evidence="1">Uncharacterized protein</fullName>
    </submittedName>
</protein>
<gene>
    <name evidence="1" type="ORF">C427_0680</name>
</gene>
<dbReference type="STRING" id="1129794.C427_0680"/>
<accession>K7A7A3</accession>
<evidence type="ECO:0000313" key="2">
    <source>
        <dbReference type="Proteomes" id="UP000011864"/>
    </source>
</evidence>
<dbReference type="AlphaFoldDB" id="K7A7A3"/>
<dbReference type="PATRIC" id="fig|1129794.4.peg.673"/>